<feature type="domain" description="Orotidine 5'-phosphate decarboxylase" evidence="9">
    <location>
        <begin position="4"/>
        <end position="228"/>
    </location>
</feature>
<keyword evidence="11" id="KW-1185">Reference proteome</keyword>
<feature type="binding site" evidence="7">
    <location>
        <position position="122"/>
    </location>
    <ligand>
        <name>substrate</name>
    </ligand>
</feature>
<dbReference type="InterPro" id="IPR001754">
    <property type="entry name" value="OMPdeCOase_dom"/>
</dbReference>
<gene>
    <name evidence="7" type="primary">pyrF</name>
    <name evidence="10" type="ORF">HDG70_002018</name>
</gene>
<feature type="binding site" evidence="7">
    <location>
        <position position="212"/>
    </location>
    <ligand>
        <name>substrate</name>
    </ligand>
</feature>
<feature type="binding site" evidence="7">
    <location>
        <position position="192"/>
    </location>
    <ligand>
        <name>substrate</name>
    </ligand>
</feature>
<dbReference type="EC" id="4.1.1.23" evidence="7"/>
<sequence length="240" mass="26470">MSERLIVALDVSDKEKAMDIVEELKDVVSFFKVGMELFYREGPKLIDDLKNLGLKVFLDLKLHDIPNTVARALKNLIDLEVDMVNIHALGGKEMLRAAYLVKDEALKRKGKAPIILGVTVLTSMNQESLEQVGFKIKLSQLVAVLAKETKEAGLDGVVASAQEVALIKSICGTEFITVTPGIRRFEDANFDQKRVLTPKKALELGADYLVVGRPIIAASNRRLAAQKYLEEMEGVLHGAL</sequence>
<dbReference type="SMART" id="SM00934">
    <property type="entry name" value="OMPdecase"/>
    <property type="match status" value="1"/>
</dbReference>
<feature type="binding site" evidence="7">
    <location>
        <begin position="59"/>
        <end position="68"/>
    </location>
    <ligand>
        <name>substrate</name>
    </ligand>
</feature>
<evidence type="ECO:0000313" key="11">
    <source>
        <dbReference type="Proteomes" id="UP000604066"/>
    </source>
</evidence>
<proteinExistence type="inferred from homology"/>
<dbReference type="InterPro" id="IPR013785">
    <property type="entry name" value="Aldolase_TIM"/>
</dbReference>
<dbReference type="Proteomes" id="UP000604066">
    <property type="component" value="Unassembled WGS sequence"/>
</dbReference>
<feature type="binding site" evidence="7">
    <location>
        <position position="183"/>
    </location>
    <ligand>
        <name>substrate</name>
    </ligand>
</feature>
<dbReference type="InterPro" id="IPR014732">
    <property type="entry name" value="OMPdecase"/>
</dbReference>
<evidence type="ECO:0000256" key="1">
    <source>
        <dbReference type="ARBA" id="ARBA00002356"/>
    </source>
</evidence>
<reference evidence="10 11" key="1">
    <citation type="submission" date="2020-07" db="EMBL/GenBank/DDBJ databases">
        <title>Genomic Encyclopedia of Type Strains, Phase III (KMG-III): the genomes of soil and plant-associated and newly described type strains.</title>
        <authorList>
            <person name="Whitman W."/>
        </authorList>
    </citation>
    <scope>NUCLEOTIDE SEQUENCE [LARGE SCALE GENOMIC DNA]</scope>
    <source>
        <strain evidence="10 11">DSM 11255</strain>
    </source>
</reference>
<dbReference type="NCBIfam" id="TIGR01740">
    <property type="entry name" value="pyrF"/>
    <property type="match status" value="1"/>
</dbReference>
<feature type="binding site" evidence="7">
    <location>
        <position position="10"/>
    </location>
    <ligand>
        <name>substrate</name>
    </ligand>
</feature>
<dbReference type="PROSITE" id="PS00156">
    <property type="entry name" value="OMPDECASE"/>
    <property type="match status" value="1"/>
</dbReference>
<dbReference type="PANTHER" id="PTHR32119:SF2">
    <property type="entry name" value="OROTIDINE 5'-PHOSPHATE DECARBOXYLASE"/>
    <property type="match status" value="1"/>
</dbReference>
<evidence type="ECO:0000256" key="4">
    <source>
        <dbReference type="ARBA" id="ARBA00022975"/>
    </source>
</evidence>
<dbReference type="InterPro" id="IPR018089">
    <property type="entry name" value="OMPdecase_AS"/>
</dbReference>
<dbReference type="InterPro" id="IPR011060">
    <property type="entry name" value="RibuloseP-bd_barrel"/>
</dbReference>
<feature type="active site" description="Proton donor" evidence="7">
    <location>
        <position position="61"/>
    </location>
</feature>
<evidence type="ECO:0000256" key="3">
    <source>
        <dbReference type="ARBA" id="ARBA00022793"/>
    </source>
</evidence>
<comment type="function">
    <text evidence="1 7">Catalyzes the decarboxylation of orotidine 5'-monophosphate (OMP) to uridine 5'-monophosphate (UMP).</text>
</comment>
<feature type="binding site" evidence="7">
    <location>
        <position position="213"/>
    </location>
    <ligand>
        <name>substrate</name>
    </ligand>
</feature>
<dbReference type="GO" id="GO:0004590">
    <property type="term" value="F:orotidine-5'-phosphate decarboxylase activity"/>
    <property type="evidence" value="ECO:0007669"/>
    <property type="project" value="UniProtKB-EC"/>
</dbReference>
<protein>
    <recommendedName>
        <fullName evidence="7">Orotidine 5'-phosphate decarboxylase</fullName>
        <ecNumber evidence="7">4.1.1.23</ecNumber>
    </recommendedName>
    <alternativeName>
        <fullName evidence="7">OMP decarboxylase</fullName>
        <shortName evidence="7">OMPDCase</shortName>
        <shortName evidence="7">OMPdecase</shortName>
    </alternativeName>
</protein>
<evidence type="ECO:0000313" key="10">
    <source>
        <dbReference type="EMBL" id="NYE58267.1"/>
    </source>
</evidence>
<evidence type="ECO:0000256" key="8">
    <source>
        <dbReference type="RuleBase" id="RU000512"/>
    </source>
</evidence>
<evidence type="ECO:0000259" key="9">
    <source>
        <dbReference type="SMART" id="SM00934"/>
    </source>
</evidence>
<evidence type="ECO:0000256" key="5">
    <source>
        <dbReference type="ARBA" id="ARBA00023239"/>
    </source>
</evidence>
<dbReference type="PANTHER" id="PTHR32119">
    <property type="entry name" value="OROTIDINE 5'-PHOSPHATE DECARBOXYLASE"/>
    <property type="match status" value="1"/>
</dbReference>
<dbReference type="CDD" id="cd04725">
    <property type="entry name" value="OMP_decarboxylase_like"/>
    <property type="match status" value="1"/>
</dbReference>
<evidence type="ECO:0000256" key="6">
    <source>
        <dbReference type="ARBA" id="ARBA00049157"/>
    </source>
</evidence>
<dbReference type="HAMAP" id="MF_01200_B">
    <property type="entry name" value="OMPdecase_type1_B"/>
    <property type="match status" value="1"/>
</dbReference>
<keyword evidence="4 7" id="KW-0665">Pyrimidine biosynthesis</keyword>
<keyword evidence="5 7" id="KW-0456">Lyase</keyword>
<organism evidence="10 11">
    <name type="scientific">Carboxydothermus ferrireducens DSM 11255</name>
    <dbReference type="NCBI Taxonomy" id="1119529"/>
    <lineage>
        <taxon>Bacteria</taxon>
        <taxon>Bacillati</taxon>
        <taxon>Bacillota</taxon>
        <taxon>Clostridia</taxon>
        <taxon>Thermoanaerobacterales</taxon>
        <taxon>Thermoanaerobacteraceae</taxon>
        <taxon>Carboxydothermus</taxon>
    </lineage>
</organism>
<comment type="catalytic activity">
    <reaction evidence="6 7 8">
        <text>orotidine 5'-phosphate + H(+) = UMP + CO2</text>
        <dbReference type="Rhea" id="RHEA:11596"/>
        <dbReference type="ChEBI" id="CHEBI:15378"/>
        <dbReference type="ChEBI" id="CHEBI:16526"/>
        <dbReference type="ChEBI" id="CHEBI:57538"/>
        <dbReference type="ChEBI" id="CHEBI:57865"/>
        <dbReference type="EC" id="4.1.1.23"/>
    </reaction>
</comment>
<comment type="similarity">
    <text evidence="7">Belongs to the OMP decarboxylase family. Type 1 subfamily.</text>
</comment>
<comment type="caution">
    <text evidence="10">The sequence shown here is derived from an EMBL/GenBank/DDBJ whole genome shotgun (WGS) entry which is preliminary data.</text>
</comment>
<dbReference type="SUPFAM" id="SSF51366">
    <property type="entry name" value="Ribulose-phoshate binding barrel"/>
    <property type="match status" value="1"/>
</dbReference>
<accession>A0ABX2RCE5</accession>
<evidence type="ECO:0000256" key="2">
    <source>
        <dbReference type="ARBA" id="ARBA00004861"/>
    </source>
</evidence>
<comment type="pathway">
    <text evidence="2 7 8">Pyrimidine metabolism; UMP biosynthesis via de novo pathway; UMP from orotate: step 2/2.</text>
</comment>
<feature type="binding site" evidence="7">
    <location>
        <position position="32"/>
    </location>
    <ligand>
        <name>substrate</name>
    </ligand>
</feature>
<dbReference type="Gene3D" id="3.20.20.70">
    <property type="entry name" value="Aldolase class I"/>
    <property type="match status" value="1"/>
</dbReference>
<keyword evidence="3 7" id="KW-0210">Decarboxylase</keyword>
<dbReference type="NCBIfam" id="NF001273">
    <property type="entry name" value="PRK00230.1"/>
    <property type="match status" value="1"/>
</dbReference>
<name>A0ABX2RCE5_9THEO</name>
<comment type="subunit">
    <text evidence="7">Homodimer.</text>
</comment>
<dbReference type="EMBL" id="JACCBS010000003">
    <property type="protein sequence ID" value="NYE58267.1"/>
    <property type="molecule type" value="Genomic_DNA"/>
</dbReference>
<evidence type="ECO:0000256" key="7">
    <source>
        <dbReference type="HAMAP-Rule" id="MF_01200"/>
    </source>
</evidence>
<dbReference type="RefSeq" id="WP_028052504.1">
    <property type="nucleotide sequence ID" value="NZ_ATYG01000022.1"/>
</dbReference>
<dbReference type="InterPro" id="IPR047596">
    <property type="entry name" value="OMPdecase_bac"/>
</dbReference>
<dbReference type="Pfam" id="PF00215">
    <property type="entry name" value="OMPdecase"/>
    <property type="match status" value="1"/>
</dbReference>